<dbReference type="PANTHER" id="PTHR12263:SF0">
    <property type="entry name" value="V-TYPE PROTON ATPASE SUBUNIT"/>
    <property type="match status" value="1"/>
</dbReference>
<reference evidence="10" key="1">
    <citation type="journal article" date="2016" name="Insect Biochem. Mol. Biol.">
        <title>Multifaceted biological insights from a draft genome sequence of the tobacco hornworm moth, Manduca sexta.</title>
        <authorList>
            <person name="Kanost M.R."/>
            <person name="Arrese E.L."/>
            <person name="Cao X."/>
            <person name="Chen Y.R."/>
            <person name="Chellapilla S."/>
            <person name="Goldsmith M.R."/>
            <person name="Grosse-Wilde E."/>
            <person name="Heckel D.G."/>
            <person name="Herndon N."/>
            <person name="Jiang H."/>
            <person name="Papanicolaou A."/>
            <person name="Qu J."/>
            <person name="Soulages J.L."/>
            <person name="Vogel H."/>
            <person name="Walters J."/>
            <person name="Waterhouse R.M."/>
            <person name="Ahn S.J."/>
            <person name="Almeida F.C."/>
            <person name="An C."/>
            <person name="Aqrawi P."/>
            <person name="Bretschneider A."/>
            <person name="Bryant W.B."/>
            <person name="Bucks S."/>
            <person name="Chao H."/>
            <person name="Chevignon G."/>
            <person name="Christen J.M."/>
            <person name="Clarke D.F."/>
            <person name="Dittmer N.T."/>
            <person name="Ferguson L.C.F."/>
            <person name="Garavelou S."/>
            <person name="Gordon K.H.J."/>
            <person name="Gunaratna R.T."/>
            <person name="Han Y."/>
            <person name="Hauser F."/>
            <person name="He Y."/>
            <person name="Heidel-Fischer H."/>
            <person name="Hirsh A."/>
            <person name="Hu Y."/>
            <person name="Jiang H."/>
            <person name="Kalra D."/>
            <person name="Klinner C."/>
            <person name="Konig C."/>
            <person name="Kovar C."/>
            <person name="Kroll A.R."/>
            <person name="Kuwar S.S."/>
            <person name="Lee S.L."/>
            <person name="Lehman R."/>
            <person name="Li K."/>
            <person name="Li Z."/>
            <person name="Liang H."/>
            <person name="Lovelace S."/>
            <person name="Lu Z."/>
            <person name="Mansfield J.H."/>
            <person name="McCulloch K.J."/>
            <person name="Mathew T."/>
            <person name="Morton B."/>
            <person name="Muzny D.M."/>
            <person name="Neunemann D."/>
            <person name="Ongeri F."/>
            <person name="Pauchet Y."/>
            <person name="Pu L.L."/>
            <person name="Pyrousis I."/>
            <person name="Rao X.J."/>
            <person name="Redding A."/>
            <person name="Roesel C."/>
            <person name="Sanchez-Gracia A."/>
            <person name="Schaack S."/>
            <person name="Shukla A."/>
            <person name="Tetreau G."/>
            <person name="Wang Y."/>
            <person name="Xiong G.H."/>
            <person name="Traut W."/>
            <person name="Walsh T.K."/>
            <person name="Worley K.C."/>
            <person name="Wu D."/>
            <person name="Wu W."/>
            <person name="Wu Y.Q."/>
            <person name="Zhang X."/>
            <person name="Zou Z."/>
            <person name="Zucker H."/>
            <person name="Briscoe A.D."/>
            <person name="Burmester T."/>
            <person name="Clem R.J."/>
            <person name="Feyereisen R."/>
            <person name="Grimmelikhuijzen C.J.P."/>
            <person name="Hamodrakas S.J."/>
            <person name="Hansson B.S."/>
            <person name="Huguet E."/>
            <person name="Jermiin L.S."/>
            <person name="Lan Q."/>
            <person name="Lehman H.K."/>
            <person name="Lorenzen M."/>
            <person name="Merzendorfer H."/>
            <person name="Michalopoulos I."/>
            <person name="Morton D.B."/>
            <person name="Muthukrishnan S."/>
            <person name="Oakeshott J.G."/>
            <person name="Palmer W."/>
            <person name="Park Y."/>
            <person name="Passarelli A.L."/>
            <person name="Rozas J."/>
            <person name="Schwartz L.M."/>
            <person name="Smith W."/>
            <person name="Southgate A."/>
            <person name="Vilcinskas A."/>
            <person name="Vogt R."/>
            <person name="Wang P."/>
            <person name="Werren J."/>
            <person name="Yu X.Q."/>
            <person name="Zhou J.J."/>
            <person name="Brown S.J."/>
            <person name="Scherer S.E."/>
            <person name="Richards S."/>
            <person name="Blissard G.W."/>
        </authorList>
    </citation>
    <scope>NUCLEOTIDE SEQUENCE</scope>
</reference>
<feature type="transmembrane region" description="Helical" evidence="9">
    <location>
        <begin position="60"/>
        <end position="82"/>
    </location>
</feature>
<comment type="caution">
    <text evidence="10">The sequence shown here is derived from an EMBL/GenBank/DDBJ whole genome shotgun (WGS) entry which is preliminary data.</text>
</comment>
<evidence type="ECO:0000256" key="1">
    <source>
        <dbReference type="ARBA" id="ARBA00004127"/>
    </source>
</evidence>
<name>A0A921Z4Q5_MANSE</name>
<evidence type="ECO:0000256" key="6">
    <source>
        <dbReference type="ARBA" id="ARBA00022989"/>
    </source>
</evidence>
<gene>
    <name evidence="10" type="ORF">O3G_MSEX006507</name>
</gene>
<proteinExistence type="inferred from homology"/>
<protein>
    <recommendedName>
        <fullName evidence="12">V-type proton ATPase subunit</fullName>
    </recommendedName>
</protein>
<dbReference type="AlphaFoldDB" id="A0A921Z4Q5"/>
<evidence type="ECO:0000313" key="11">
    <source>
        <dbReference type="Proteomes" id="UP000791440"/>
    </source>
</evidence>
<dbReference type="Proteomes" id="UP000791440">
    <property type="component" value="Unassembled WGS sequence"/>
</dbReference>
<keyword evidence="6 9" id="KW-1133">Transmembrane helix</keyword>
<keyword evidence="5" id="KW-0375">Hydrogen ion transport</keyword>
<dbReference type="PANTHER" id="PTHR12263">
    <property type="entry name" value="VACUOLAR ATP SYNTHASE SUBUNIT H"/>
    <property type="match status" value="1"/>
</dbReference>
<dbReference type="Pfam" id="PF05493">
    <property type="entry name" value="ATP_synt_H"/>
    <property type="match status" value="1"/>
</dbReference>
<evidence type="ECO:0000256" key="5">
    <source>
        <dbReference type="ARBA" id="ARBA00022781"/>
    </source>
</evidence>
<keyword evidence="8 9" id="KW-0472">Membrane</keyword>
<evidence type="ECO:0000256" key="9">
    <source>
        <dbReference type="SAM" id="Phobius"/>
    </source>
</evidence>
<dbReference type="InterPro" id="IPR008389">
    <property type="entry name" value="ATPase_V0-cplx_e1/e2_su"/>
</dbReference>
<feature type="transmembrane region" description="Helical" evidence="9">
    <location>
        <begin position="30"/>
        <end position="48"/>
    </location>
</feature>
<comment type="similarity">
    <text evidence="2">Belongs to the V-ATPase e1/e2 subunit family.</text>
</comment>
<dbReference type="EMBL" id="JH668386">
    <property type="protein sequence ID" value="KAG6450354.1"/>
    <property type="molecule type" value="Genomic_DNA"/>
</dbReference>
<keyword evidence="3" id="KW-0813">Transport</keyword>
<dbReference type="GO" id="GO:0033181">
    <property type="term" value="C:plasma membrane proton-transporting V-type ATPase complex"/>
    <property type="evidence" value="ECO:0007669"/>
    <property type="project" value="TreeGrafter"/>
</dbReference>
<evidence type="ECO:0000256" key="4">
    <source>
        <dbReference type="ARBA" id="ARBA00022692"/>
    </source>
</evidence>
<reference evidence="10" key="2">
    <citation type="submission" date="2020-12" db="EMBL/GenBank/DDBJ databases">
        <authorList>
            <person name="Kanost M."/>
        </authorList>
    </citation>
    <scope>NUCLEOTIDE SEQUENCE</scope>
</reference>
<evidence type="ECO:0000313" key="10">
    <source>
        <dbReference type="EMBL" id="KAG6450354.1"/>
    </source>
</evidence>
<evidence type="ECO:0008006" key="12">
    <source>
        <dbReference type="Google" id="ProtNLM"/>
    </source>
</evidence>
<dbReference type="GO" id="GO:0046961">
    <property type="term" value="F:proton-transporting ATPase activity, rotational mechanism"/>
    <property type="evidence" value="ECO:0007669"/>
    <property type="project" value="InterPro"/>
</dbReference>
<dbReference type="OrthoDB" id="1508846at2759"/>
<dbReference type="GO" id="GO:0012505">
    <property type="term" value="C:endomembrane system"/>
    <property type="evidence" value="ECO:0007669"/>
    <property type="project" value="UniProtKB-SubCell"/>
</dbReference>
<evidence type="ECO:0000256" key="8">
    <source>
        <dbReference type="ARBA" id="ARBA00023136"/>
    </source>
</evidence>
<comment type="subcellular location">
    <subcellularLocation>
        <location evidence="1">Endomembrane system</location>
        <topology evidence="1">Multi-pass membrane protein</topology>
    </subcellularLocation>
</comment>
<organism evidence="10 11">
    <name type="scientific">Manduca sexta</name>
    <name type="common">Tobacco hawkmoth</name>
    <name type="synonym">Tobacco hornworm</name>
    <dbReference type="NCBI Taxonomy" id="7130"/>
    <lineage>
        <taxon>Eukaryota</taxon>
        <taxon>Metazoa</taxon>
        <taxon>Ecdysozoa</taxon>
        <taxon>Arthropoda</taxon>
        <taxon>Hexapoda</taxon>
        <taxon>Insecta</taxon>
        <taxon>Pterygota</taxon>
        <taxon>Neoptera</taxon>
        <taxon>Endopterygota</taxon>
        <taxon>Lepidoptera</taxon>
        <taxon>Glossata</taxon>
        <taxon>Ditrysia</taxon>
        <taxon>Bombycoidea</taxon>
        <taxon>Sphingidae</taxon>
        <taxon>Sphinginae</taxon>
        <taxon>Sphingini</taxon>
        <taxon>Manduca</taxon>
    </lineage>
</organism>
<evidence type="ECO:0000256" key="2">
    <source>
        <dbReference type="ARBA" id="ARBA00008328"/>
    </source>
</evidence>
<evidence type="ECO:0000256" key="7">
    <source>
        <dbReference type="ARBA" id="ARBA00023065"/>
    </source>
</evidence>
<evidence type="ECO:0000256" key="3">
    <source>
        <dbReference type="ARBA" id="ARBA00022448"/>
    </source>
</evidence>
<dbReference type="GO" id="GO:0033179">
    <property type="term" value="C:proton-transporting V-type ATPase, V0 domain"/>
    <property type="evidence" value="ECO:0007669"/>
    <property type="project" value="InterPro"/>
</dbReference>
<sequence>MFGGDDGVFSFAGSGSGDGDTDPDSMLETFYTPIYVLTAVFGAIFVIGPIFARKAKNKDVVITSIMIGAFSMWLFWVTVYIAQMNPLMGPRLANTTLAWMAYAWGNPAKGEDGY</sequence>
<keyword evidence="4 9" id="KW-0812">Transmembrane</keyword>
<keyword evidence="7" id="KW-0406">Ion transport</keyword>
<accession>A0A921Z4Q5</accession>
<keyword evidence="11" id="KW-1185">Reference proteome</keyword>